<sequence>MTGAAPVAAPGRTAPQDVREGHGLAATWAEDLYGRALRTGRGPLFLRRLPPRPADAADLLPLDVERFCAPPDAADEGVLRRCDGPVLDVGCGPGRLVAALAARGVPALGVDVSPAAVARTRHHGATALLRSVFDRLPQEGGWATALVMDGNIGIGGDPAALLARLRTLLRPGGRLLAEAAAQDVDERLVVRVEDGTGLHGPAFPWARVGPGALLRTAEAAGWVLTGRWTAAGRPFLELRSPSRACAPYGGLARP</sequence>
<keyword evidence="3" id="KW-0489">Methyltransferase</keyword>
<organism evidence="3 4">
    <name type="scientific">Streptomyces niveiscabiei</name>
    <dbReference type="NCBI Taxonomy" id="164115"/>
    <lineage>
        <taxon>Bacteria</taxon>
        <taxon>Bacillati</taxon>
        <taxon>Actinomycetota</taxon>
        <taxon>Actinomycetes</taxon>
        <taxon>Kitasatosporales</taxon>
        <taxon>Streptomycetaceae</taxon>
        <taxon>Streptomyces</taxon>
    </lineage>
</organism>
<dbReference type="GO" id="GO:0032259">
    <property type="term" value="P:methylation"/>
    <property type="evidence" value="ECO:0007669"/>
    <property type="project" value="UniProtKB-KW"/>
</dbReference>
<dbReference type="InterPro" id="IPR029063">
    <property type="entry name" value="SAM-dependent_MTases_sf"/>
</dbReference>
<dbReference type="RefSeq" id="WP_409120154.1">
    <property type="nucleotide sequence ID" value="NZ_JBJVNI010000001.1"/>
</dbReference>
<gene>
    <name evidence="3" type="ORF">ACKI18_01585</name>
</gene>
<feature type="domain" description="Methyltransferase" evidence="2">
    <location>
        <begin position="86"/>
        <end position="173"/>
    </location>
</feature>
<evidence type="ECO:0000256" key="1">
    <source>
        <dbReference type="SAM" id="MobiDB-lite"/>
    </source>
</evidence>
<accession>A0ABW9HI97</accession>
<dbReference type="CDD" id="cd02440">
    <property type="entry name" value="AdoMet_MTases"/>
    <property type="match status" value="1"/>
</dbReference>
<evidence type="ECO:0000313" key="3">
    <source>
        <dbReference type="EMBL" id="MFM9607396.1"/>
    </source>
</evidence>
<reference evidence="3 4" key="1">
    <citation type="submission" date="2024-12" db="EMBL/GenBank/DDBJ databases">
        <title>Forecasting of Potato common scab and diversities of Pathogenic streptomyces spp. in china.</title>
        <authorList>
            <person name="Handique U."/>
            <person name="Wu J."/>
        </authorList>
    </citation>
    <scope>NUCLEOTIDE SEQUENCE [LARGE SCALE GENOMIC DNA]</scope>
    <source>
        <strain evidence="3 4">ZRIMU1530</strain>
    </source>
</reference>
<keyword evidence="3" id="KW-0808">Transferase</keyword>
<keyword evidence="4" id="KW-1185">Reference proteome</keyword>
<dbReference type="GO" id="GO:0102208">
    <property type="term" value="F:2-polyprenyl-6-hydroxyphenol methylase activity"/>
    <property type="evidence" value="ECO:0007669"/>
    <property type="project" value="UniProtKB-EC"/>
</dbReference>
<feature type="region of interest" description="Disordered" evidence="1">
    <location>
        <begin position="1"/>
        <end position="20"/>
    </location>
</feature>
<dbReference type="EC" id="2.1.1.222" evidence="3"/>
<dbReference type="Pfam" id="PF13649">
    <property type="entry name" value="Methyltransf_25"/>
    <property type="match status" value="1"/>
</dbReference>
<dbReference type="Proteomes" id="UP001631957">
    <property type="component" value="Unassembled WGS sequence"/>
</dbReference>
<proteinExistence type="predicted"/>
<dbReference type="GO" id="GO:0061542">
    <property type="term" value="F:3-demethylubiquinol 3-O-methyltransferase activity"/>
    <property type="evidence" value="ECO:0007669"/>
    <property type="project" value="UniProtKB-EC"/>
</dbReference>
<comment type="caution">
    <text evidence="3">The sequence shown here is derived from an EMBL/GenBank/DDBJ whole genome shotgun (WGS) entry which is preliminary data.</text>
</comment>
<protein>
    <submittedName>
        <fullName evidence="3">Class I SAM-dependent methyltransferase</fullName>
        <ecNumber evidence="3">2.1.1.222</ecNumber>
        <ecNumber evidence="3">2.1.1.64</ecNumber>
    </submittedName>
</protein>
<dbReference type="SUPFAM" id="SSF53335">
    <property type="entry name" value="S-adenosyl-L-methionine-dependent methyltransferases"/>
    <property type="match status" value="1"/>
</dbReference>
<evidence type="ECO:0000313" key="4">
    <source>
        <dbReference type="Proteomes" id="UP001631957"/>
    </source>
</evidence>
<dbReference type="EC" id="2.1.1.64" evidence="3"/>
<dbReference type="InterPro" id="IPR041698">
    <property type="entry name" value="Methyltransf_25"/>
</dbReference>
<evidence type="ECO:0000259" key="2">
    <source>
        <dbReference type="Pfam" id="PF13649"/>
    </source>
</evidence>
<dbReference type="Gene3D" id="3.40.50.150">
    <property type="entry name" value="Vaccinia Virus protein VP39"/>
    <property type="match status" value="1"/>
</dbReference>
<name>A0ABW9HI97_9ACTN</name>
<dbReference type="EMBL" id="JBJVNI010000001">
    <property type="protein sequence ID" value="MFM9607396.1"/>
    <property type="molecule type" value="Genomic_DNA"/>
</dbReference>